<dbReference type="Proteomes" id="UP001549167">
    <property type="component" value="Unassembled WGS sequence"/>
</dbReference>
<keyword evidence="1" id="KW-1133">Transmembrane helix</keyword>
<comment type="caution">
    <text evidence="2">The sequence shown here is derived from an EMBL/GenBank/DDBJ whole genome shotgun (WGS) entry which is preliminary data.</text>
</comment>
<feature type="transmembrane region" description="Helical" evidence="1">
    <location>
        <begin position="6"/>
        <end position="24"/>
    </location>
</feature>
<protein>
    <recommendedName>
        <fullName evidence="4">DUF4181 domain-containing protein</fullName>
    </recommendedName>
</protein>
<organism evidence="2 3">
    <name type="scientific">Alkalibacillus flavidus</name>
    <dbReference type="NCBI Taxonomy" id="546021"/>
    <lineage>
        <taxon>Bacteria</taxon>
        <taxon>Bacillati</taxon>
        <taxon>Bacillota</taxon>
        <taxon>Bacilli</taxon>
        <taxon>Bacillales</taxon>
        <taxon>Bacillaceae</taxon>
        <taxon>Alkalibacillus</taxon>
    </lineage>
</organism>
<dbReference type="EMBL" id="JBEPMX010000005">
    <property type="protein sequence ID" value="MET3683163.1"/>
    <property type="molecule type" value="Genomic_DNA"/>
</dbReference>
<keyword evidence="3" id="KW-1185">Reference proteome</keyword>
<keyword evidence="1" id="KW-0472">Membrane</keyword>
<proteinExistence type="predicted"/>
<feature type="transmembrane region" description="Helical" evidence="1">
    <location>
        <begin position="81"/>
        <end position="100"/>
    </location>
</feature>
<evidence type="ECO:0000313" key="3">
    <source>
        <dbReference type="Proteomes" id="UP001549167"/>
    </source>
</evidence>
<sequence>MLMFYIILFIMTFVLLTEFVKWSVRRALNVQNIKRKPFSFEPYKINDLHYKIKTWMRIGYAFCLFFILPATMAMAQDSLLHIWLVFIIGISLAGPLRDAHFEYWHSDTPMRAFVTLSEGGMILLAGIFIFVFNVPEIVMSV</sequence>
<reference evidence="2 3" key="1">
    <citation type="submission" date="2024-06" db="EMBL/GenBank/DDBJ databases">
        <title>Genomic Encyclopedia of Type Strains, Phase IV (KMG-IV): sequencing the most valuable type-strain genomes for metagenomic binning, comparative biology and taxonomic classification.</title>
        <authorList>
            <person name="Goeker M."/>
        </authorList>
    </citation>
    <scope>NUCLEOTIDE SEQUENCE [LARGE SCALE GENOMIC DNA]</scope>
    <source>
        <strain evidence="2 3">DSM 23520</strain>
    </source>
</reference>
<evidence type="ECO:0008006" key="4">
    <source>
        <dbReference type="Google" id="ProtNLM"/>
    </source>
</evidence>
<feature type="transmembrane region" description="Helical" evidence="1">
    <location>
        <begin position="112"/>
        <end position="132"/>
    </location>
</feature>
<gene>
    <name evidence="2" type="ORF">ABID56_001254</name>
</gene>
<accession>A0ABV2KUB7</accession>
<evidence type="ECO:0000256" key="1">
    <source>
        <dbReference type="SAM" id="Phobius"/>
    </source>
</evidence>
<dbReference type="RefSeq" id="WP_354219756.1">
    <property type="nucleotide sequence ID" value="NZ_JBEPMX010000005.1"/>
</dbReference>
<feature type="transmembrane region" description="Helical" evidence="1">
    <location>
        <begin position="58"/>
        <end position="75"/>
    </location>
</feature>
<name>A0ABV2KUB7_9BACI</name>
<evidence type="ECO:0000313" key="2">
    <source>
        <dbReference type="EMBL" id="MET3683163.1"/>
    </source>
</evidence>
<keyword evidence="1" id="KW-0812">Transmembrane</keyword>